<feature type="compositionally biased region" description="Polar residues" evidence="5">
    <location>
        <begin position="364"/>
        <end position="373"/>
    </location>
</feature>
<protein>
    <recommendedName>
        <fullName evidence="6">PHD-type domain-containing protein</fullName>
    </recommendedName>
</protein>
<evidence type="ECO:0000259" key="6">
    <source>
        <dbReference type="PROSITE" id="PS50016"/>
    </source>
</evidence>
<dbReference type="PANTHER" id="PTHR12247">
    <property type="entry name" value="POLYCOMB GROUP PROTEIN"/>
    <property type="match status" value="1"/>
</dbReference>
<evidence type="ECO:0000256" key="3">
    <source>
        <dbReference type="ARBA" id="ARBA00022833"/>
    </source>
</evidence>
<dbReference type="SMART" id="SM00249">
    <property type="entry name" value="PHD"/>
    <property type="match status" value="2"/>
</dbReference>
<dbReference type="OrthoDB" id="10004495at2759"/>
<dbReference type="GO" id="GO:0005634">
    <property type="term" value="C:nucleus"/>
    <property type="evidence" value="ECO:0007669"/>
    <property type="project" value="TreeGrafter"/>
</dbReference>
<dbReference type="InterPro" id="IPR050548">
    <property type="entry name" value="PcG_chromatin_remod_factors"/>
</dbReference>
<dbReference type="Gene3D" id="3.30.40.10">
    <property type="entry name" value="Zinc/RING finger domain, C3HC4 (zinc finger)"/>
    <property type="match status" value="2"/>
</dbReference>
<evidence type="ECO:0000256" key="1">
    <source>
        <dbReference type="ARBA" id="ARBA00022723"/>
    </source>
</evidence>
<dbReference type="AlphaFoldDB" id="A0A484AYS7"/>
<dbReference type="Gene3D" id="1.10.150.50">
    <property type="entry name" value="Transcription Factor, Ets-1"/>
    <property type="match status" value="1"/>
</dbReference>
<dbReference type="GO" id="GO:0003682">
    <property type="term" value="F:chromatin binding"/>
    <property type="evidence" value="ECO:0007669"/>
    <property type="project" value="TreeGrafter"/>
</dbReference>
<feature type="compositionally biased region" description="Basic residues" evidence="5">
    <location>
        <begin position="303"/>
        <end position="314"/>
    </location>
</feature>
<dbReference type="EMBL" id="LSRL02000403">
    <property type="protein sequence ID" value="TDG41152.1"/>
    <property type="molecule type" value="Genomic_DNA"/>
</dbReference>
<dbReference type="KEGG" id="dnv:108655902"/>
<dbReference type="PROSITE" id="PS50016">
    <property type="entry name" value="ZF_PHD_2"/>
    <property type="match status" value="1"/>
</dbReference>
<sequence>MKRGKEEDKNDAAHNNSSNSNHGNSKTNKESPNIGSNSTDANSSGSNNNTPSTVRTTGRVKKPKQVYDPSDNYVSRGSRNSLPAAAPSSQSQPSQATPGNANALQQQPTVSQSSGTSQSQSQSEAQPQAQSSASPSKATNQQAALASERPSTSTAKEDAKETVPVPSVEQQRNFDTCMKCGKSEAKRGSGYKSNFLTCKTCTMKWHFACLPITFEVLTNARKKFKCEKCRRCVTCMIRKTKDRVKELIMCCICANAYHLDCHWPAVMREKLKDPKWKCYSCCPSYNPYNGEAEELATSEPKSPPRKSKAGRKKRPTSEPADAADVAKKPALQQSLKKNEIIENPKPINISDTINNNNNDSNTNKPSPIVSQTPDNADIVQVIRKDDIDVVNGIIDLAPLTSCSTTTTLSTLTLVLSQQNKENDDCLEIVENGTYGDDIVVLAAALSPPRDEEIIVMEAVQTWSIDDVVGYVERFYPREADVFRVQEIDGAALMVLSRQDVIDRFGLKLGPALRIYELVLSLQTSTNDVSIGWCD</sequence>
<dbReference type="SUPFAM" id="SSF57903">
    <property type="entry name" value="FYVE/PHD zinc finger"/>
    <property type="match status" value="2"/>
</dbReference>
<comment type="caution">
    <text evidence="7">The sequence shown here is derived from an EMBL/GenBank/DDBJ whole genome shotgun (WGS) entry which is preliminary data.</text>
</comment>
<dbReference type="InterPro" id="IPR001965">
    <property type="entry name" value="Znf_PHD"/>
</dbReference>
<dbReference type="SMART" id="SM00454">
    <property type="entry name" value="SAM"/>
    <property type="match status" value="1"/>
</dbReference>
<dbReference type="InterPro" id="IPR011011">
    <property type="entry name" value="Znf_FYVE_PHD"/>
</dbReference>
<evidence type="ECO:0000256" key="5">
    <source>
        <dbReference type="SAM" id="MobiDB-lite"/>
    </source>
</evidence>
<feature type="compositionally biased region" description="Basic and acidic residues" evidence="5">
    <location>
        <begin position="1"/>
        <end position="12"/>
    </location>
</feature>
<evidence type="ECO:0000256" key="4">
    <source>
        <dbReference type="PROSITE-ProRule" id="PRU00146"/>
    </source>
</evidence>
<name>A0A484AYS7_DRONA</name>
<feature type="compositionally biased region" description="Low complexity" evidence="5">
    <location>
        <begin position="13"/>
        <end position="26"/>
    </location>
</feature>
<keyword evidence="1" id="KW-0479">Metal-binding</keyword>
<reference evidence="7 8" key="1">
    <citation type="journal article" date="2019" name="J. Hered.">
        <title>An Improved Genome Assembly for Drosophila navojoa, the Basal Species in the mojavensis Cluster.</title>
        <authorList>
            <person name="Vanderlinde T."/>
            <person name="Dupim E.G."/>
            <person name="Nazario-Yepiz N.O."/>
            <person name="Carvalho A.B."/>
        </authorList>
    </citation>
    <scope>NUCLEOTIDE SEQUENCE [LARGE SCALE GENOMIC DNA]</scope>
    <source>
        <strain evidence="7">Navoj_Jal97</strain>
        <tissue evidence="7">Whole organism</tissue>
    </source>
</reference>
<keyword evidence="3" id="KW-0862">Zinc</keyword>
<dbReference type="InterPro" id="IPR013761">
    <property type="entry name" value="SAM/pointed_sf"/>
</dbReference>
<dbReference type="Proteomes" id="UP000295192">
    <property type="component" value="Unassembled WGS sequence"/>
</dbReference>
<organism evidence="7 8">
    <name type="scientific">Drosophila navojoa</name>
    <name type="common">Fruit fly</name>
    <dbReference type="NCBI Taxonomy" id="7232"/>
    <lineage>
        <taxon>Eukaryota</taxon>
        <taxon>Metazoa</taxon>
        <taxon>Ecdysozoa</taxon>
        <taxon>Arthropoda</taxon>
        <taxon>Hexapoda</taxon>
        <taxon>Insecta</taxon>
        <taxon>Pterygota</taxon>
        <taxon>Neoptera</taxon>
        <taxon>Endopterygota</taxon>
        <taxon>Diptera</taxon>
        <taxon>Brachycera</taxon>
        <taxon>Muscomorpha</taxon>
        <taxon>Ephydroidea</taxon>
        <taxon>Drosophilidae</taxon>
        <taxon>Drosophila</taxon>
    </lineage>
</organism>
<evidence type="ECO:0000256" key="2">
    <source>
        <dbReference type="ARBA" id="ARBA00022771"/>
    </source>
</evidence>
<feature type="compositionally biased region" description="Low complexity" evidence="5">
    <location>
        <begin position="343"/>
        <end position="363"/>
    </location>
</feature>
<dbReference type="STRING" id="7232.A0A484AYS7"/>
<evidence type="ECO:0000313" key="8">
    <source>
        <dbReference type="Proteomes" id="UP000295192"/>
    </source>
</evidence>
<dbReference type="OMA" id="CRYCQVC"/>
<dbReference type="PANTHER" id="PTHR12247:SF131">
    <property type="entry name" value="LD05287P"/>
    <property type="match status" value="1"/>
</dbReference>
<feature type="compositionally biased region" description="Low complexity" evidence="5">
    <location>
        <begin position="83"/>
        <end position="96"/>
    </location>
</feature>
<keyword evidence="2 4" id="KW-0863">Zinc-finger</keyword>
<keyword evidence="8" id="KW-1185">Reference proteome</keyword>
<proteinExistence type="predicted"/>
<dbReference type="GO" id="GO:0045892">
    <property type="term" value="P:negative regulation of DNA-templated transcription"/>
    <property type="evidence" value="ECO:0007669"/>
    <property type="project" value="TreeGrafter"/>
</dbReference>
<dbReference type="InterPro" id="IPR019787">
    <property type="entry name" value="Znf_PHD-finger"/>
</dbReference>
<accession>A0A484AYS7</accession>
<gene>
    <name evidence="7" type="ORF">AWZ03_012426</name>
</gene>
<feature type="region of interest" description="Disordered" evidence="5">
    <location>
        <begin position="1"/>
        <end position="167"/>
    </location>
</feature>
<evidence type="ECO:0000313" key="7">
    <source>
        <dbReference type="EMBL" id="TDG41152.1"/>
    </source>
</evidence>
<dbReference type="GO" id="GO:0042393">
    <property type="term" value="F:histone binding"/>
    <property type="evidence" value="ECO:0007669"/>
    <property type="project" value="TreeGrafter"/>
</dbReference>
<feature type="compositionally biased region" description="Polar residues" evidence="5">
    <location>
        <begin position="137"/>
        <end position="154"/>
    </location>
</feature>
<dbReference type="GO" id="GO:0008270">
    <property type="term" value="F:zinc ion binding"/>
    <property type="evidence" value="ECO:0007669"/>
    <property type="project" value="UniProtKB-KW"/>
</dbReference>
<feature type="compositionally biased region" description="Low complexity" evidence="5">
    <location>
        <begin position="42"/>
        <end position="53"/>
    </location>
</feature>
<dbReference type="InterPro" id="IPR001660">
    <property type="entry name" value="SAM"/>
</dbReference>
<feature type="domain" description="PHD-type" evidence="6">
    <location>
        <begin position="174"/>
        <end position="232"/>
    </location>
</feature>
<feature type="compositionally biased region" description="Low complexity" evidence="5">
    <location>
        <begin position="105"/>
        <end position="136"/>
    </location>
</feature>
<dbReference type="CDD" id="cd15489">
    <property type="entry name" value="PHD_SF"/>
    <property type="match status" value="1"/>
</dbReference>
<feature type="compositionally biased region" description="Polar residues" evidence="5">
    <location>
        <begin position="30"/>
        <end position="41"/>
    </location>
</feature>
<dbReference type="InterPro" id="IPR013083">
    <property type="entry name" value="Znf_RING/FYVE/PHD"/>
</dbReference>
<feature type="region of interest" description="Disordered" evidence="5">
    <location>
        <begin position="293"/>
        <end position="373"/>
    </location>
</feature>
<feature type="compositionally biased region" description="Polar residues" evidence="5">
    <location>
        <begin position="72"/>
        <end position="81"/>
    </location>
</feature>
<dbReference type="SUPFAM" id="SSF47769">
    <property type="entry name" value="SAM/Pointed domain"/>
    <property type="match status" value="1"/>
</dbReference>